<dbReference type="Proteomes" id="UP001607303">
    <property type="component" value="Unassembled WGS sequence"/>
</dbReference>
<evidence type="ECO:0000313" key="3">
    <source>
        <dbReference type="Proteomes" id="UP001607303"/>
    </source>
</evidence>
<reference evidence="2 3" key="1">
    <citation type="journal article" date="2024" name="Ann. Entomol. Soc. Am.">
        <title>Genomic analyses of the southern and eastern yellowjacket wasps (Hymenoptera: Vespidae) reveal evolutionary signatures of social life.</title>
        <authorList>
            <person name="Catto M.A."/>
            <person name="Caine P.B."/>
            <person name="Orr S.E."/>
            <person name="Hunt B.G."/>
            <person name="Goodisman M.A.D."/>
        </authorList>
    </citation>
    <scope>NUCLEOTIDE SEQUENCE [LARGE SCALE GENOMIC DNA]</scope>
    <source>
        <strain evidence="2">232</strain>
        <tissue evidence="2">Head and thorax</tissue>
    </source>
</reference>
<dbReference type="EMBL" id="JAYRBN010000027">
    <property type="protein sequence ID" value="KAL2749202.1"/>
    <property type="molecule type" value="Genomic_DNA"/>
</dbReference>
<comment type="caution">
    <text evidence="2">The sequence shown here is derived from an EMBL/GenBank/DDBJ whole genome shotgun (WGS) entry which is preliminary data.</text>
</comment>
<keyword evidence="3" id="KW-1185">Reference proteome</keyword>
<proteinExistence type="predicted"/>
<accession>A0ABD2CVV5</accession>
<dbReference type="EMBL" id="JAYRBN010000027">
    <property type="protein sequence ID" value="KAL2749212.1"/>
    <property type="molecule type" value="Genomic_DNA"/>
</dbReference>
<evidence type="ECO:0000313" key="1">
    <source>
        <dbReference type="EMBL" id="KAL2749202.1"/>
    </source>
</evidence>
<protein>
    <submittedName>
        <fullName evidence="2">Fatty acyl-CoA reductase wat-like isoform X1</fullName>
    </submittedName>
</protein>
<organism evidence="2 3">
    <name type="scientific">Vespula maculifrons</name>
    <name type="common">Eastern yellow jacket</name>
    <name type="synonym">Wasp</name>
    <dbReference type="NCBI Taxonomy" id="7453"/>
    <lineage>
        <taxon>Eukaryota</taxon>
        <taxon>Metazoa</taxon>
        <taxon>Ecdysozoa</taxon>
        <taxon>Arthropoda</taxon>
        <taxon>Hexapoda</taxon>
        <taxon>Insecta</taxon>
        <taxon>Pterygota</taxon>
        <taxon>Neoptera</taxon>
        <taxon>Endopterygota</taxon>
        <taxon>Hymenoptera</taxon>
        <taxon>Apocrita</taxon>
        <taxon>Aculeata</taxon>
        <taxon>Vespoidea</taxon>
        <taxon>Vespidae</taxon>
        <taxon>Vespinae</taxon>
        <taxon>Vespula</taxon>
    </lineage>
</organism>
<name>A0ABD2CVV5_VESMC</name>
<sequence>MYNYISKSNLVTYDRDVDYFLRVLCTFTTKSINRYDRIVCGKLISEDRELFFCDIRNLFRDIYFETYVLEIRKYILKNPIEMLPQARMVFLGDVLMIGINEFSEFSRLLNTSSKEACCFCGVKPSYLS</sequence>
<evidence type="ECO:0000313" key="2">
    <source>
        <dbReference type="EMBL" id="KAL2749212.1"/>
    </source>
</evidence>
<gene>
    <name evidence="1" type="ORF">V1477_002142</name>
    <name evidence="2" type="ORF">V1477_002152</name>
</gene>
<dbReference type="AlphaFoldDB" id="A0ABD2CVV5"/>